<dbReference type="RefSeq" id="WP_244771487.1">
    <property type="nucleotide sequence ID" value="NZ_CP094929.1"/>
</dbReference>
<evidence type="ECO:0000313" key="2">
    <source>
        <dbReference type="Proteomes" id="UP000829708"/>
    </source>
</evidence>
<protein>
    <submittedName>
        <fullName evidence="1">Uncharacterized protein</fullName>
    </submittedName>
</protein>
<keyword evidence="2" id="KW-1185">Reference proteome</keyword>
<dbReference type="EMBL" id="CP094929">
    <property type="protein sequence ID" value="UOM50093.1"/>
    <property type="molecule type" value="Genomic_DNA"/>
</dbReference>
<gene>
    <name evidence="1" type="ORF">MUG09_11055</name>
</gene>
<dbReference type="Proteomes" id="UP000829708">
    <property type="component" value="Chromosome"/>
</dbReference>
<evidence type="ECO:0000313" key="1">
    <source>
        <dbReference type="EMBL" id="UOM50093.1"/>
    </source>
</evidence>
<reference evidence="2" key="1">
    <citation type="journal article" date="2024" name="J Bioinform Genom">
        <title>Complete genome sequence of the type strain bacterium Sphaerochaeta associata GLS2t (VKM B-2742)t.</title>
        <authorList>
            <person name="Troshina O.Y."/>
            <person name="Tepeeva A.N."/>
            <person name="Arzamasceva V.O."/>
            <person name="Whitman W.B."/>
            <person name="Varghese N."/>
            <person name="Shapiro N."/>
            <person name="Woyke T."/>
            <person name="Kripides N.C."/>
            <person name="Vasilenko O.V."/>
        </authorList>
    </citation>
    <scope>NUCLEOTIDE SEQUENCE [LARGE SCALE GENOMIC DNA]</scope>
    <source>
        <strain evidence="2">GLS2T</strain>
    </source>
</reference>
<accession>A0ABY4D717</accession>
<name>A0ABY4D717_9SPIR</name>
<proteinExistence type="predicted"/>
<sequence length="73" mass="8559">MTEASMRHLAAAIVERAVTDWHKAVSQLESNPDYVYAWATKDEIERFFESKWFELLCEISPDFTKIHLQEARA</sequence>
<organism evidence="1 2">
    <name type="scientific">Sphaerochaeta associata</name>
    <dbReference type="NCBI Taxonomy" id="1129264"/>
    <lineage>
        <taxon>Bacteria</taxon>
        <taxon>Pseudomonadati</taxon>
        <taxon>Spirochaetota</taxon>
        <taxon>Spirochaetia</taxon>
        <taxon>Spirochaetales</taxon>
        <taxon>Sphaerochaetaceae</taxon>
        <taxon>Sphaerochaeta</taxon>
    </lineage>
</organism>